<dbReference type="Proteomes" id="UP000594468">
    <property type="component" value="Chromosome"/>
</dbReference>
<dbReference type="AlphaFoldDB" id="A0A7S8IDT4"/>
<dbReference type="EMBL" id="CP062983">
    <property type="protein sequence ID" value="QPC81674.1"/>
    <property type="molecule type" value="Genomic_DNA"/>
</dbReference>
<evidence type="ECO:0000313" key="1">
    <source>
        <dbReference type="EMBL" id="QPC81674.1"/>
    </source>
</evidence>
<protein>
    <submittedName>
        <fullName evidence="1">Uncharacterized protein</fullName>
    </submittedName>
</protein>
<name>A0A7S8IDT4_9CHLR</name>
<organism evidence="1 2">
    <name type="scientific">Phototrophicus methaneseepsis</name>
    <dbReference type="NCBI Taxonomy" id="2710758"/>
    <lineage>
        <taxon>Bacteria</taxon>
        <taxon>Bacillati</taxon>
        <taxon>Chloroflexota</taxon>
        <taxon>Candidatus Thermofontia</taxon>
        <taxon>Phototrophicales</taxon>
        <taxon>Phototrophicaceae</taxon>
        <taxon>Phototrophicus</taxon>
    </lineage>
</organism>
<keyword evidence="2" id="KW-1185">Reference proteome</keyword>
<dbReference type="RefSeq" id="WP_195169745.1">
    <property type="nucleotide sequence ID" value="NZ_CP062983.1"/>
</dbReference>
<gene>
    <name evidence="1" type="ORF">G4Y79_18565</name>
</gene>
<sequence length="293" mass="32919">MQTYDDAELLYTQLASMKPVNAPLNLDCQQLVFLHASCTLALLTISRLWFRWTGKPTILHNLAPSVDDHIHRLRLFDLIGETLQPFQPKNNVLDTYNPISDKQIIPQFIPGHHLSNDLIAGKVLDAIGDSIRHWFNDEHLYRNVWRIVSELSENVAHSQDYGYITLQHYHYKSQKDPHEVVIAISDLGQGIRGTLSTRYSTEDISDSACILMALNPGITHTSEVRGAGLNEVRRMALVGAKDAELRIRSGMGSVVLHSDGTQHTKDDLADIPGVHVNLKLRGGARQNLGRWVQ</sequence>
<evidence type="ECO:0000313" key="2">
    <source>
        <dbReference type="Proteomes" id="UP000594468"/>
    </source>
</evidence>
<proteinExistence type="predicted"/>
<reference evidence="1 2" key="1">
    <citation type="submission" date="2020-02" db="EMBL/GenBank/DDBJ databases">
        <authorList>
            <person name="Zheng R.K."/>
            <person name="Sun C.M."/>
        </authorList>
    </citation>
    <scope>NUCLEOTIDE SEQUENCE [LARGE SCALE GENOMIC DNA]</scope>
    <source>
        <strain evidence="2">rifampicinis</strain>
    </source>
</reference>
<dbReference type="KEGG" id="pmet:G4Y79_18565"/>
<accession>A0A7S8IDT4</accession>